<evidence type="ECO:0000313" key="1">
    <source>
        <dbReference type="EMBL" id="KAI3358666.1"/>
    </source>
</evidence>
<protein>
    <submittedName>
        <fullName evidence="1">Uncharacterized protein</fullName>
    </submittedName>
</protein>
<dbReference type="EMBL" id="CM041548">
    <property type="protein sequence ID" value="KAI3358666.1"/>
    <property type="molecule type" value="Genomic_DNA"/>
</dbReference>
<sequence length="1362" mass="147754">DFAEGGPATLTPVSGTCWVIGNLYYTFDGQYYSFMGNCTYTMAKNCHVSGTLPAFEVDTKNMNEGSKQLPSVGTVTINVYGINIEIVRSELGIVRVNYQQWNLPINLNNGQVKLSQKGLFVVLETDFGLTVLYDWNEYLAITVPGGFAGSVCGMCGNFNNKNEDDLTTPSGSVASSVAALGNSWRVPGVTDDAHCQDECVGECGNCPLSVVQKLENLIFCEALVQNFVELLGCQPAIDISVFQNSCMIDLCRGEEVNTYLCNTLQGFADICQRAGAKPSNWRTSTQCPTPKCPKNSHYEFCGSGCPATCANPNAHTNCSATCVETCTCDDGFMMSGTQCVPESQCGCVYEGRYVKAGASFWGDSGCTKRYTCSAGGHLSSEQTSCPTGQQCQVVEGIKGCYSVDYATCMVSGDPHFVTFDGERYNFQGTCSYEMAGVSSNQTSLQHFSVVLQNNGQDKRIGSVVRAVEVNVSGYTIVISKEQPGAVVVNGELYNLPMMLDKNKLHLYISGWFAVIETNFGVKVYYDWNSVAFVIVPSTYSGAMEGLCGNYNLNPKDDMQMRNGKQAATSEELGQSWKVGTTPGCVDGCSGPCPGCNDTQKATYKSNSYCGLISDPAGPFRDCHAKVDPAGFLSDCLYDVCLYQGSGNMQCKTLTAYTAACQLKGATVHPWRSAKFCDAQTPSNSHYEICTSGCLSSCETDTALSNCGTQCMEGYVCNVGFLLSGAECVPAAQCGCTSEGKYYQHGQVFYPDALCQKECTCNSTVQCKQSPCGPYEKCEMKNFVRSCQPLGKGVCSIYGDPHYDTFDNTTYDFQGTCTYVAAEGCHLSGTRLTNFSVAVENEKWYRLSNNPKVSVAKLVAVQVYGNILVLRRNEVNMVWVNGVLLSLPLDLNHGAVKVYQEGENDVIMTDFGLRVTYDLVYHVTVTVPGNYRGRTCGLCGNFNNDKSDEFQLPGGIATKDIRAFGAAWKVPVPGVVCEDGCSGDLCPKCDDSEKAALEAKCSIITDPKGPFAACHDVIDPASYFRNCVYDVCMAKGDQSILCHSISSYVLDCQDFGAQIKNWRSPSFCPFTCSPNSHYETCAMPCTSPCPGLRDIATCTTTCVEGCVCDKNYFYNGTGCVPFDQCSCYYKGETYKIGETIITDDCHRINTCQTSGVVLSKDMTCDPNESCLVKNGKMGCYLQQCSLGSNGTFTPFSGEGGTITAPGAYNIIENCNQSQTSDWFRVVVKLEMCTPGVNTILAVYVFFNEAMITVNSKHEVWINGRSMTQTTFSLNNVKVMVSSNTVTINNPSSLQLSFSSTNELTMSVSDQVADMNCGACGKLKPVDTTLRDLRERVLVSLHGPSITLASLNIGKWEATDFPQW</sequence>
<name>A0ACB8VT28_9TELE</name>
<accession>A0ACB8VT28</accession>
<evidence type="ECO:0000313" key="2">
    <source>
        <dbReference type="Proteomes" id="UP000831701"/>
    </source>
</evidence>
<reference evidence="1" key="1">
    <citation type="submission" date="2022-04" db="EMBL/GenBank/DDBJ databases">
        <title>Jade perch genome.</title>
        <authorList>
            <person name="Chao B."/>
        </authorList>
    </citation>
    <scope>NUCLEOTIDE SEQUENCE</scope>
    <source>
        <strain evidence="1">CB-2022</strain>
    </source>
</reference>
<dbReference type="Proteomes" id="UP000831701">
    <property type="component" value="Chromosome 18"/>
</dbReference>
<comment type="caution">
    <text evidence="1">The sequence shown here is derived from an EMBL/GenBank/DDBJ whole genome shotgun (WGS) entry which is preliminary data.</text>
</comment>
<gene>
    <name evidence="1" type="ORF">L3Q82_015078</name>
</gene>
<feature type="non-terminal residue" evidence="1">
    <location>
        <position position="1"/>
    </location>
</feature>
<organism evidence="1 2">
    <name type="scientific">Scortum barcoo</name>
    <name type="common">barcoo grunter</name>
    <dbReference type="NCBI Taxonomy" id="214431"/>
    <lineage>
        <taxon>Eukaryota</taxon>
        <taxon>Metazoa</taxon>
        <taxon>Chordata</taxon>
        <taxon>Craniata</taxon>
        <taxon>Vertebrata</taxon>
        <taxon>Euteleostomi</taxon>
        <taxon>Actinopterygii</taxon>
        <taxon>Neopterygii</taxon>
        <taxon>Teleostei</taxon>
        <taxon>Neoteleostei</taxon>
        <taxon>Acanthomorphata</taxon>
        <taxon>Eupercaria</taxon>
        <taxon>Centrarchiformes</taxon>
        <taxon>Terapontoidei</taxon>
        <taxon>Terapontidae</taxon>
        <taxon>Scortum</taxon>
    </lineage>
</organism>
<proteinExistence type="predicted"/>
<keyword evidence="2" id="KW-1185">Reference proteome</keyword>